<protein>
    <submittedName>
        <fullName evidence="4">Suppressor of sigma54-dependent transcription, PspA-like</fullName>
    </submittedName>
</protein>
<dbReference type="PANTHER" id="PTHR31088:SF6">
    <property type="entry name" value="PHAGE SHOCK PROTEIN A"/>
    <property type="match status" value="1"/>
</dbReference>
<evidence type="ECO:0000256" key="1">
    <source>
        <dbReference type="ARBA" id="ARBA00043985"/>
    </source>
</evidence>
<comment type="similarity">
    <text evidence="1">Belongs to the PspA/Vipp/IM30 family.</text>
</comment>
<reference evidence="4" key="1">
    <citation type="submission" date="2020-02" db="EMBL/GenBank/DDBJ databases">
        <authorList>
            <person name="Meier V. D."/>
        </authorList>
    </citation>
    <scope>NUCLEOTIDE SEQUENCE</scope>
    <source>
        <strain evidence="4">AVDCRST_MAG82</strain>
    </source>
</reference>
<feature type="coiled-coil region" evidence="2">
    <location>
        <begin position="86"/>
        <end position="141"/>
    </location>
</feature>
<accession>A0A6J4QQT5</accession>
<dbReference type="EMBL" id="CADCVA010000444">
    <property type="protein sequence ID" value="CAA9449245.1"/>
    <property type="molecule type" value="Genomic_DNA"/>
</dbReference>
<dbReference type="Pfam" id="PF04012">
    <property type="entry name" value="PspA_IM30"/>
    <property type="match status" value="1"/>
</dbReference>
<keyword evidence="2" id="KW-0175">Coiled coil</keyword>
<gene>
    <name evidence="4" type="ORF">AVDCRST_MAG82-3642</name>
</gene>
<feature type="region of interest" description="Disordered" evidence="3">
    <location>
        <begin position="219"/>
        <end position="249"/>
    </location>
</feature>
<evidence type="ECO:0000256" key="3">
    <source>
        <dbReference type="SAM" id="MobiDB-lite"/>
    </source>
</evidence>
<sequence length="249" mass="28185">MGRFTRAIRGFFGRFLSGVEQRNPEILLENAVQDELENLKKLQVAAARTMAYEKMLANDAVTKQKTLAVKERQARELAGRGQREAAIEVVQQKQEAQASLADIEARLGEARKNSQELEQAFRDQERRYNDVVRERAALMEEHQRSRALRTANEARSNISLSDSSRDLDKARQSIRQSSYEAEAIGELGTSDTERQIAAADIDIKRLDAEQELEMMEVQMGLREPEKIEAAPTEEAAEPRIEETEEGPRG</sequence>
<evidence type="ECO:0000313" key="4">
    <source>
        <dbReference type="EMBL" id="CAA9449245.1"/>
    </source>
</evidence>
<evidence type="ECO:0000256" key="2">
    <source>
        <dbReference type="SAM" id="Coils"/>
    </source>
</evidence>
<dbReference type="InterPro" id="IPR007157">
    <property type="entry name" value="PspA_VIPP1"/>
</dbReference>
<organism evidence="4">
    <name type="scientific">uncultured Rubrobacteraceae bacterium</name>
    <dbReference type="NCBI Taxonomy" id="349277"/>
    <lineage>
        <taxon>Bacteria</taxon>
        <taxon>Bacillati</taxon>
        <taxon>Actinomycetota</taxon>
        <taxon>Rubrobacteria</taxon>
        <taxon>Rubrobacterales</taxon>
        <taxon>Rubrobacteraceae</taxon>
        <taxon>environmental samples</taxon>
    </lineage>
</organism>
<dbReference type="PANTHER" id="PTHR31088">
    <property type="entry name" value="MEMBRANE-ASSOCIATED PROTEIN VIPP1, CHLOROPLASTIC"/>
    <property type="match status" value="1"/>
</dbReference>
<dbReference type="AlphaFoldDB" id="A0A6J4QQT5"/>
<name>A0A6J4QQT5_9ACTN</name>
<feature type="region of interest" description="Disordered" evidence="3">
    <location>
        <begin position="148"/>
        <end position="176"/>
    </location>
</feature>
<feature type="compositionally biased region" description="Basic and acidic residues" evidence="3">
    <location>
        <begin position="236"/>
        <end position="249"/>
    </location>
</feature>
<proteinExistence type="inferred from homology"/>
<feature type="compositionally biased region" description="Polar residues" evidence="3">
    <location>
        <begin position="153"/>
        <end position="162"/>
    </location>
</feature>